<proteinExistence type="predicted"/>
<sequence length="224" mass="23831">MPHQCTNCSATFPDGSKEMLSGCPHCGGNTFQYIPEGASPAETSTSEEPPDPPLSEESVTGRMGRAARTVKEYVGDAGSEPDPDESAEDAEVVAQDTPSEDSSSEDRAQASARGDVADLSELPSKTASAGSAGGSTAPSAEGESAGETPPTEGGRVVDEPDSAADTDLETLREELNDQFESIRIVEPGQYELNLMELYDREEHIVALREDGKYMIEVPETWRDD</sequence>
<dbReference type="Pfam" id="PF09845">
    <property type="entry name" value="OapC"/>
    <property type="match status" value="1"/>
</dbReference>
<feature type="compositionally biased region" description="Low complexity" evidence="1">
    <location>
        <begin position="126"/>
        <end position="148"/>
    </location>
</feature>
<evidence type="ECO:0000313" key="3">
    <source>
        <dbReference type="Proteomes" id="UP000185608"/>
    </source>
</evidence>
<evidence type="ECO:0000256" key="1">
    <source>
        <dbReference type="SAM" id="MobiDB-lite"/>
    </source>
</evidence>
<evidence type="ECO:0000313" key="2">
    <source>
        <dbReference type="EMBL" id="AOW81232.1"/>
    </source>
</evidence>
<dbReference type="EMBL" id="CP016070">
    <property type="protein sequence ID" value="AOW81232.1"/>
    <property type="molecule type" value="Genomic_DNA"/>
</dbReference>
<dbReference type="Proteomes" id="UP000185608">
    <property type="component" value="Chromosome"/>
</dbReference>
<feature type="compositionally biased region" description="Acidic residues" evidence="1">
    <location>
        <begin position="79"/>
        <end position="91"/>
    </location>
</feature>
<dbReference type="GeneID" id="29830057"/>
<feature type="region of interest" description="Disordered" evidence="1">
    <location>
        <begin position="12"/>
        <end position="166"/>
    </location>
</feature>
<dbReference type="STRING" id="1873524.HSR6_2148"/>
<dbReference type="KEGG" id="halh:HTSR_2072"/>
<reference evidence="2 3" key="1">
    <citation type="submission" date="2016-06" db="EMBL/GenBank/DDBJ databases">
        <title>Discovery of anaerobic lithoheterotrophic haloarchaeon capable of sulfur respiration by hydrogen and formate.</title>
        <authorList>
            <person name="Sorokin D.Y."/>
            <person name="Kublanov I.V."/>
            <person name="Roman P."/>
            <person name="Sinninghe Damste J.S."/>
            <person name="Golyshin P.N."/>
            <person name="Rojo D."/>
            <person name="Ciordia S."/>
            <person name="Mena Md.C."/>
            <person name="Ferrer M."/>
            <person name="Smedile F."/>
            <person name="Messina E."/>
            <person name="La Cono V."/>
            <person name="Yakimov M.M."/>
        </authorList>
    </citation>
    <scope>NUCLEOTIDE SEQUENCE [LARGE SCALE GENOMIC DNA]</scope>
    <source>
        <strain evidence="2 3">HTSR1</strain>
    </source>
</reference>
<name>A0A1D8S791_9EURY</name>
<accession>A0A1D8S791</accession>
<feature type="compositionally biased region" description="Low complexity" evidence="1">
    <location>
        <begin position="38"/>
        <end position="47"/>
    </location>
</feature>
<dbReference type="AlphaFoldDB" id="A0A1D8S791"/>
<gene>
    <name evidence="2" type="ORF">HTSR_2072</name>
</gene>
<dbReference type="InterPro" id="IPR018645">
    <property type="entry name" value="OapC-like"/>
</dbReference>
<organism evidence="2 3">
    <name type="scientific">Halodesulfurarchaeum formicicum</name>
    <dbReference type="NCBI Taxonomy" id="1873524"/>
    <lineage>
        <taxon>Archaea</taxon>
        <taxon>Methanobacteriati</taxon>
        <taxon>Methanobacteriota</taxon>
        <taxon>Stenosarchaea group</taxon>
        <taxon>Halobacteria</taxon>
        <taxon>Halobacteriales</taxon>
        <taxon>Halobacteriaceae</taxon>
        <taxon>Halodesulfurarchaeum</taxon>
    </lineage>
</organism>
<protein>
    <submittedName>
        <fullName evidence="2">Zn-ribbon containing protein (DUF2072)</fullName>
    </submittedName>
</protein>
<dbReference type="RefSeq" id="WP_070365873.1">
    <property type="nucleotide sequence ID" value="NZ_CP016070.1"/>
</dbReference>